<dbReference type="EMBL" id="CM007904">
    <property type="protein sequence ID" value="OTF95764.1"/>
    <property type="molecule type" value="Genomic_DNA"/>
</dbReference>
<reference evidence="3" key="3">
    <citation type="submission" date="2020-06" db="EMBL/GenBank/DDBJ databases">
        <title>Helianthus annuus Genome sequencing and assembly Release 2.</title>
        <authorList>
            <person name="Gouzy J."/>
            <person name="Langlade N."/>
            <person name="Munos S."/>
        </authorList>
    </citation>
    <scope>NUCLEOTIDE SEQUENCE</scope>
    <source>
        <tissue evidence="3">Leaves</tissue>
    </source>
</reference>
<dbReference type="OMA" id="GDETHIF"/>
<sequence length="98" mass="10994">MASAPVIGSTPSTPHRVSNDSQREKIKFLCSSDGKILPRPGDEKLRYVGDETHIFSIQKNMSFDEFLKQVSEYCNQPHTIKYQLHGEDLDALISVASN</sequence>
<dbReference type="Gene3D" id="3.10.20.90">
    <property type="entry name" value="Phosphatidylinositol 3-kinase Catalytic Subunit, Chain A, domain 1"/>
    <property type="match status" value="1"/>
</dbReference>
<dbReference type="PANTHER" id="PTHR31066">
    <property type="entry name" value="OS05G0427100 PROTEIN-RELATED"/>
    <property type="match status" value="1"/>
</dbReference>
<protein>
    <submittedName>
        <fullName evidence="3 4">PB1 domain-containing protein</fullName>
    </submittedName>
</protein>
<evidence type="ECO:0000256" key="1">
    <source>
        <dbReference type="SAM" id="MobiDB-lite"/>
    </source>
</evidence>
<evidence type="ECO:0000313" key="5">
    <source>
        <dbReference type="Proteomes" id="UP000215914"/>
    </source>
</evidence>
<gene>
    <name evidence="4" type="ORF">HannXRQ_Chr15g0486661</name>
    <name evidence="3" type="ORF">HanXRQr2_Chr15g0708141</name>
</gene>
<dbReference type="InterPro" id="IPR053198">
    <property type="entry name" value="Gynoecium_Dev_Regulator"/>
</dbReference>
<dbReference type="SUPFAM" id="SSF54277">
    <property type="entry name" value="CAD &amp; PB1 domains"/>
    <property type="match status" value="1"/>
</dbReference>
<dbReference type="SMART" id="SM00666">
    <property type="entry name" value="PB1"/>
    <property type="match status" value="1"/>
</dbReference>
<evidence type="ECO:0000313" key="3">
    <source>
        <dbReference type="EMBL" id="KAF5765820.1"/>
    </source>
</evidence>
<dbReference type="EMBL" id="MNCJ02000330">
    <property type="protein sequence ID" value="KAF5765820.1"/>
    <property type="molecule type" value="Genomic_DNA"/>
</dbReference>
<dbReference type="InterPro" id="IPR000270">
    <property type="entry name" value="PB1_dom"/>
</dbReference>
<keyword evidence="5" id="KW-1185">Reference proteome</keyword>
<feature type="domain" description="PB1" evidence="2">
    <location>
        <begin position="40"/>
        <end position="98"/>
    </location>
</feature>
<dbReference type="AlphaFoldDB" id="A0A251SAA1"/>
<reference evidence="3 5" key="1">
    <citation type="journal article" date="2017" name="Nature">
        <title>The sunflower genome provides insights into oil metabolism, flowering and Asterid evolution.</title>
        <authorList>
            <person name="Badouin H."/>
            <person name="Gouzy J."/>
            <person name="Grassa C.J."/>
            <person name="Murat F."/>
            <person name="Staton S.E."/>
            <person name="Cottret L."/>
            <person name="Lelandais-Briere C."/>
            <person name="Owens G.L."/>
            <person name="Carrere S."/>
            <person name="Mayjonade B."/>
            <person name="Legrand L."/>
            <person name="Gill N."/>
            <person name="Kane N.C."/>
            <person name="Bowers J.E."/>
            <person name="Hubner S."/>
            <person name="Bellec A."/>
            <person name="Berard A."/>
            <person name="Berges H."/>
            <person name="Blanchet N."/>
            <person name="Boniface M.C."/>
            <person name="Brunel D."/>
            <person name="Catrice O."/>
            <person name="Chaidir N."/>
            <person name="Claudel C."/>
            <person name="Donnadieu C."/>
            <person name="Faraut T."/>
            <person name="Fievet G."/>
            <person name="Helmstetter N."/>
            <person name="King M."/>
            <person name="Knapp S.J."/>
            <person name="Lai Z."/>
            <person name="Le Paslier M.C."/>
            <person name="Lippi Y."/>
            <person name="Lorenzon L."/>
            <person name="Mandel J.R."/>
            <person name="Marage G."/>
            <person name="Marchand G."/>
            <person name="Marquand E."/>
            <person name="Bret-Mestries E."/>
            <person name="Morien E."/>
            <person name="Nambeesan S."/>
            <person name="Nguyen T."/>
            <person name="Pegot-Espagnet P."/>
            <person name="Pouilly N."/>
            <person name="Raftis F."/>
            <person name="Sallet E."/>
            <person name="Schiex T."/>
            <person name="Thomas J."/>
            <person name="Vandecasteele C."/>
            <person name="Vares D."/>
            <person name="Vear F."/>
            <person name="Vautrin S."/>
            <person name="Crespi M."/>
            <person name="Mangin B."/>
            <person name="Burke J.M."/>
            <person name="Salse J."/>
            <person name="Munos S."/>
            <person name="Vincourt P."/>
            <person name="Rieseberg L.H."/>
            <person name="Langlade N.B."/>
        </authorList>
    </citation>
    <scope>NUCLEOTIDE SEQUENCE [LARGE SCALE GENOMIC DNA]</scope>
    <source>
        <strain evidence="5">cv. SF193</strain>
        <tissue evidence="3">Leaves</tissue>
    </source>
</reference>
<dbReference type="PANTHER" id="PTHR31066:SF90">
    <property type="entry name" value="PB1 DOMAIN-CONTAINING PROTEIN"/>
    <property type="match status" value="1"/>
</dbReference>
<evidence type="ECO:0000313" key="4">
    <source>
        <dbReference type="EMBL" id="OTF95764.1"/>
    </source>
</evidence>
<proteinExistence type="predicted"/>
<evidence type="ECO:0000259" key="2">
    <source>
        <dbReference type="SMART" id="SM00666"/>
    </source>
</evidence>
<reference evidence="4" key="2">
    <citation type="submission" date="2017-02" db="EMBL/GenBank/DDBJ databases">
        <title>Sunflower complete genome.</title>
        <authorList>
            <person name="Langlade N."/>
            <person name="Munos S."/>
        </authorList>
    </citation>
    <scope>NUCLEOTIDE SEQUENCE [LARGE SCALE GENOMIC DNA]</scope>
    <source>
        <tissue evidence="4">Leaves</tissue>
    </source>
</reference>
<feature type="region of interest" description="Disordered" evidence="1">
    <location>
        <begin position="1"/>
        <end position="22"/>
    </location>
</feature>
<accession>A0A251SAA1</accession>
<dbReference type="Pfam" id="PF00564">
    <property type="entry name" value="PB1"/>
    <property type="match status" value="1"/>
</dbReference>
<organism evidence="4 5">
    <name type="scientific">Helianthus annuus</name>
    <name type="common">Common sunflower</name>
    <dbReference type="NCBI Taxonomy" id="4232"/>
    <lineage>
        <taxon>Eukaryota</taxon>
        <taxon>Viridiplantae</taxon>
        <taxon>Streptophyta</taxon>
        <taxon>Embryophyta</taxon>
        <taxon>Tracheophyta</taxon>
        <taxon>Spermatophyta</taxon>
        <taxon>Magnoliopsida</taxon>
        <taxon>eudicotyledons</taxon>
        <taxon>Gunneridae</taxon>
        <taxon>Pentapetalae</taxon>
        <taxon>asterids</taxon>
        <taxon>campanulids</taxon>
        <taxon>Asterales</taxon>
        <taxon>Asteraceae</taxon>
        <taxon>Asteroideae</taxon>
        <taxon>Heliantheae alliance</taxon>
        <taxon>Heliantheae</taxon>
        <taxon>Helianthus</taxon>
    </lineage>
</organism>
<dbReference type="Gramene" id="mRNA:HanXRQr2_Chr15g0708141">
    <property type="protein sequence ID" value="CDS:HanXRQr2_Chr15g0708141.1"/>
    <property type="gene ID" value="HanXRQr2_Chr15g0708141"/>
</dbReference>
<name>A0A251SAA1_HELAN</name>
<dbReference type="Proteomes" id="UP000215914">
    <property type="component" value="Chromosome 15"/>
</dbReference>
<dbReference type="InParanoid" id="A0A251SAA1"/>